<dbReference type="EMBL" id="FNYS01000027">
    <property type="protein sequence ID" value="SEJ35351.1"/>
    <property type="molecule type" value="Genomic_DNA"/>
</dbReference>
<protein>
    <submittedName>
        <fullName evidence="2">Uncharacterized protein</fullName>
    </submittedName>
</protein>
<dbReference type="RefSeq" id="WP_074747997.1">
    <property type="nucleotide sequence ID" value="NZ_FNYS01000027.1"/>
</dbReference>
<organism evidence="2 3">
    <name type="scientific">Myroides marinus</name>
    <dbReference type="NCBI Taxonomy" id="703342"/>
    <lineage>
        <taxon>Bacteria</taxon>
        <taxon>Pseudomonadati</taxon>
        <taxon>Bacteroidota</taxon>
        <taxon>Flavobacteriia</taxon>
        <taxon>Flavobacteriales</taxon>
        <taxon>Flavobacteriaceae</taxon>
        <taxon>Myroides</taxon>
    </lineage>
</organism>
<gene>
    <name evidence="2" type="ORF">SAMN04488018_12719</name>
</gene>
<keyword evidence="1" id="KW-0812">Transmembrane</keyword>
<dbReference type="Proteomes" id="UP000183077">
    <property type="component" value="Unassembled WGS sequence"/>
</dbReference>
<dbReference type="GeneID" id="82258592"/>
<feature type="transmembrane region" description="Helical" evidence="1">
    <location>
        <begin position="59"/>
        <end position="79"/>
    </location>
</feature>
<accession>A0A1H6Y264</accession>
<name>A0A1H6Y264_9FLAO</name>
<proteinExistence type="predicted"/>
<dbReference type="AlphaFoldDB" id="A0A1H6Y264"/>
<sequence length="131" mass="15227">MVWKFLIIVLLEVLVALFFTVISIKYKTENHSDWKKIFAALKWNKIDKMSVFKGGCERIFISFSLLYGFPHVLTLFGALKLGTRLKRADDEKTAEGRKRESAYNDYFLLGNFLSVGLSIVYYVLLKQYVIN</sequence>
<evidence type="ECO:0000313" key="2">
    <source>
        <dbReference type="EMBL" id="SEJ35351.1"/>
    </source>
</evidence>
<feature type="transmembrane region" description="Helical" evidence="1">
    <location>
        <begin position="6"/>
        <end position="26"/>
    </location>
</feature>
<evidence type="ECO:0000256" key="1">
    <source>
        <dbReference type="SAM" id="Phobius"/>
    </source>
</evidence>
<evidence type="ECO:0000313" key="3">
    <source>
        <dbReference type="Proteomes" id="UP000183077"/>
    </source>
</evidence>
<reference evidence="2 3" key="1">
    <citation type="submission" date="2016-10" db="EMBL/GenBank/DDBJ databases">
        <authorList>
            <person name="de Groot N.N."/>
        </authorList>
    </citation>
    <scope>NUCLEOTIDE SEQUENCE [LARGE SCALE GENOMIC DNA]</scope>
    <source>
        <strain evidence="2 3">DSM 23048</strain>
    </source>
</reference>
<keyword evidence="1" id="KW-1133">Transmembrane helix</keyword>
<keyword evidence="1" id="KW-0472">Membrane</keyword>
<feature type="transmembrane region" description="Helical" evidence="1">
    <location>
        <begin position="106"/>
        <end position="125"/>
    </location>
</feature>